<keyword evidence="2" id="KW-1185">Reference proteome</keyword>
<evidence type="ECO:0000313" key="2">
    <source>
        <dbReference type="Proteomes" id="UP000805649"/>
    </source>
</evidence>
<reference evidence="1 2" key="1">
    <citation type="journal article" date="2020" name="Phytopathology">
        <title>Genome Sequence Resources of Colletotrichum truncatum, C. plurivorum, C. musicola, and C. sojae: Four Species Pathogenic to Soybean (Glycine max).</title>
        <authorList>
            <person name="Rogerio F."/>
            <person name="Boufleur T.R."/>
            <person name="Ciampi-Guillardi M."/>
            <person name="Sukno S.A."/>
            <person name="Thon M.R."/>
            <person name="Massola Junior N.S."/>
            <person name="Baroncelli R."/>
        </authorList>
    </citation>
    <scope>NUCLEOTIDE SEQUENCE [LARGE SCALE GENOMIC DNA]</scope>
    <source>
        <strain evidence="1 2">CMES1059</strain>
    </source>
</reference>
<accession>A0ACC3YK50</accession>
<dbReference type="Proteomes" id="UP000805649">
    <property type="component" value="Unassembled WGS sequence"/>
</dbReference>
<comment type="caution">
    <text evidence="1">The sequence shown here is derived from an EMBL/GenBank/DDBJ whole genome shotgun (WGS) entry which is preliminary data.</text>
</comment>
<gene>
    <name evidence="1" type="ORF">CTRU02_213229</name>
</gene>
<name>A0ACC3YK50_COLTU</name>
<sequence length="218" mass="24700">MDSLIAKYPAGYIEILGSVSVQLVYIVFGLIVERVRAPYISATSRKLITQSFRNHVVATLIHVAFVMYRGGESVLSRTFVSPYSLPSWTEFLSHLLIGLLLRDAIFYVIHRLWHIPGLYEIIHAKHHEIKHPENHHVLTISYMSVTDFVFLYGFPVVGVAKILEMNILTTLAFSFTSAVGEQIKLAWGDEAHEEHHLDMTVNYGTYGFMDKIFGTDSG</sequence>
<evidence type="ECO:0000313" key="1">
    <source>
        <dbReference type="EMBL" id="KAL0932276.1"/>
    </source>
</evidence>
<dbReference type="EMBL" id="VUJX02000009">
    <property type="protein sequence ID" value="KAL0932276.1"/>
    <property type="molecule type" value="Genomic_DNA"/>
</dbReference>
<proteinExistence type="predicted"/>
<organism evidence="1 2">
    <name type="scientific">Colletotrichum truncatum</name>
    <name type="common">Anthracnose fungus</name>
    <name type="synonym">Colletotrichum capsici</name>
    <dbReference type="NCBI Taxonomy" id="5467"/>
    <lineage>
        <taxon>Eukaryota</taxon>
        <taxon>Fungi</taxon>
        <taxon>Dikarya</taxon>
        <taxon>Ascomycota</taxon>
        <taxon>Pezizomycotina</taxon>
        <taxon>Sordariomycetes</taxon>
        <taxon>Hypocreomycetidae</taxon>
        <taxon>Glomerellales</taxon>
        <taxon>Glomerellaceae</taxon>
        <taxon>Colletotrichum</taxon>
        <taxon>Colletotrichum truncatum species complex</taxon>
    </lineage>
</organism>
<protein>
    <submittedName>
        <fullName evidence="1">Fatty acid hydroxylase superfamily protein</fullName>
    </submittedName>
</protein>